<reference evidence="1 2" key="1">
    <citation type="submission" date="2024-04" db="EMBL/GenBank/DDBJ databases">
        <title>Tritrichomonas musculus Genome.</title>
        <authorList>
            <person name="Alves-Ferreira E."/>
            <person name="Grigg M."/>
            <person name="Lorenzi H."/>
            <person name="Galac M."/>
        </authorList>
    </citation>
    <scope>NUCLEOTIDE SEQUENCE [LARGE SCALE GENOMIC DNA]</scope>
    <source>
        <strain evidence="1 2">EAF2021</strain>
    </source>
</reference>
<dbReference type="EMBL" id="JAPFFF010000026">
    <property type="protein sequence ID" value="KAK8849330.1"/>
    <property type="molecule type" value="Genomic_DNA"/>
</dbReference>
<protein>
    <submittedName>
        <fullName evidence="1">Uncharacterized protein</fullName>
    </submittedName>
</protein>
<evidence type="ECO:0000313" key="1">
    <source>
        <dbReference type="EMBL" id="KAK8849330.1"/>
    </source>
</evidence>
<comment type="caution">
    <text evidence="1">The sequence shown here is derived from an EMBL/GenBank/DDBJ whole genome shotgun (WGS) entry which is preliminary data.</text>
</comment>
<gene>
    <name evidence="1" type="ORF">M9Y10_018702</name>
</gene>
<proteinExistence type="predicted"/>
<organism evidence="1 2">
    <name type="scientific">Tritrichomonas musculus</name>
    <dbReference type="NCBI Taxonomy" id="1915356"/>
    <lineage>
        <taxon>Eukaryota</taxon>
        <taxon>Metamonada</taxon>
        <taxon>Parabasalia</taxon>
        <taxon>Tritrichomonadida</taxon>
        <taxon>Tritrichomonadidae</taxon>
        <taxon>Tritrichomonas</taxon>
    </lineage>
</organism>
<keyword evidence="2" id="KW-1185">Reference proteome</keyword>
<sequence length="437" mass="50027">MLRPLEGIEKAFGNPFFSSNVQFSIKLENSNLVDKVVKNFNKIFLGLRLKVVDGHYAKTSDDETIGGIMKLPMWIQDCKAACHWIEQNGTFPVDKRLTTIASNDRIVVVSTNHIAADSGFIMNAVEHSLDDDIVNAYKSDENLSPDEKMVPIPDSIAFKTEIERAERVKPNLHPNKLITSFPYDVNTKYLVDHSPKEIHFDDEIPIENLTCFDKKSKKPKQMNELLWTGITINQNAMAKIKEGSSYKRQPLALPIIVDTRKFADDPSKLNWRNTNCVTACNLLADPTDDMTIRDIFNLFRKDLNSHMKDGFYYWINNGNFTGEPGRAYGRNSGIGTVKINRPIMDFFLQAVFAVSDKVKFEHKDILGLNLFSFTKMTPKKSIFCPTFYYDSSNQLMRETLVLKEAFTHFITKVPIDTKYKDALDELQHFQQNLLNEI</sequence>
<dbReference type="Proteomes" id="UP001470230">
    <property type="component" value="Unassembled WGS sequence"/>
</dbReference>
<name>A0ABR2HNG2_9EUKA</name>
<accession>A0ABR2HNG2</accession>
<evidence type="ECO:0000313" key="2">
    <source>
        <dbReference type="Proteomes" id="UP001470230"/>
    </source>
</evidence>